<dbReference type="AlphaFoldDB" id="A0A835YT10"/>
<protein>
    <submittedName>
        <fullName evidence="1">Uncharacterized protein</fullName>
    </submittedName>
</protein>
<sequence length="278" mass="30690">MSADKNATAAAALIEHMTRDSILDPADRKAVNAAIFRWASEQGRHGDAAQLRADNGGFVNGAATLESVVTKARRMLPKGSTYARNFYAPALSTMAECADQGHPDAEKVALALGALGGRRAKEVLYGSEHPMRKVGEHRVAAMLCVKGRKREAPEEQFDTIIPADLYLQAVAFVRSRIPCETVADVNRAEARMLNRMEKTPLLRKFKSAFLDHFKHRQRAGVNLMRTLYATEMTKGSERSLVDTARVLCHRPVRHAARHYDLIRAVEADTSEPATADLK</sequence>
<organism evidence="1 2">
    <name type="scientific">Tribonema minus</name>
    <dbReference type="NCBI Taxonomy" id="303371"/>
    <lineage>
        <taxon>Eukaryota</taxon>
        <taxon>Sar</taxon>
        <taxon>Stramenopiles</taxon>
        <taxon>Ochrophyta</taxon>
        <taxon>PX clade</taxon>
        <taxon>Xanthophyceae</taxon>
        <taxon>Tribonematales</taxon>
        <taxon>Tribonemataceae</taxon>
        <taxon>Tribonema</taxon>
    </lineage>
</organism>
<proteinExistence type="predicted"/>
<dbReference type="EMBL" id="JAFCMP010000350">
    <property type="protein sequence ID" value="KAG5180900.1"/>
    <property type="molecule type" value="Genomic_DNA"/>
</dbReference>
<keyword evidence="2" id="KW-1185">Reference proteome</keyword>
<dbReference type="InterPro" id="IPR038280">
    <property type="entry name" value="ResT/TelK_cat_sf"/>
</dbReference>
<name>A0A835YT10_9STRA</name>
<comment type="caution">
    <text evidence="1">The sequence shown here is derived from an EMBL/GenBank/DDBJ whole genome shotgun (WGS) entry which is preliminary data.</text>
</comment>
<evidence type="ECO:0000313" key="1">
    <source>
        <dbReference type="EMBL" id="KAG5180900.1"/>
    </source>
</evidence>
<reference evidence="1" key="1">
    <citation type="submission" date="2021-02" db="EMBL/GenBank/DDBJ databases">
        <title>First Annotated Genome of the Yellow-green Alga Tribonema minus.</title>
        <authorList>
            <person name="Mahan K.M."/>
        </authorList>
    </citation>
    <scope>NUCLEOTIDE SEQUENCE</scope>
    <source>
        <strain evidence="1">UTEX B ZZ1240</strain>
    </source>
</reference>
<dbReference type="Proteomes" id="UP000664859">
    <property type="component" value="Unassembled WGS sequence"/>
</dbReference>
<dbReference type="Gene3D" id="1.10.443.30">
    <property type="entry name" value="Telomere resolvase"/>
    <property type="match status" value="1"/>
</dbReference>
<accession>A0A835YT10</accession>
<gene>
    <name evidence="1" type="ORF">JKP88DRAFT_290893</name>
</gene>
<evidence type="ECO:0000313" key="2">
    <source>
        <dbReference type="Proteomes" id="UP000664859"/>
    </source>
</evidence>